<comment type="similarity">
    <text evidence="5">Belongs to the Omp25/RopB family.</text>
</comment>
<evidence type="ECO:0000256" key="3">
    <source>
        <dbReference type="ARBA" id="ARBA00023136"/>
    </source>
</evidence>
<comment type="caution">
    <text evidence="8">The sequence shown here is derived from an EMBL/GenBank/DDBJ whole genome shotgun (WGS) entry which is preliminary data.</text>
</comment>
<dbReference type="Gene3D" id="2.40.160.20">
    <property type="match status" value="1"/>
</dbReference>
<dbReference type="Pfam" id="PF13505">
    <property type="entry name" value="OMP_b-brl"/>
    <property type="match status" value="1"/>
</dbReference>
<evidence type="ECO:0000313" key="8">
    <source>
        <dbReference type="EMBL" id="TKT71652.1"/>
    </source>
</evidence>
<evidence type="ECO:0000256" key="6">
    <source>
        <dbReference type="SAM" id="SignalP"/>
    </source>
</evidence>
<dbReference type="PANTHER" id="PTHR34001:SF3">
    <property type="entry name" value="BLL7405 PROTEIN"/>
    <property type="match status" value="1"/>
</dbReference>
<keyword evidence="9" id="KW-1185">Reference proteome</keyword>
<dbReference type="InterPro" id="IPR027385">
    <property type="entry name" value="Beta-barrel_OMP"/>
</dbReference>
<dbReference type="SUPFAM" id="SSF56925">
    <property type="entry name" value="OMPA-like"/>
    <property type="match status" value="1"/>
</dbReference>
<accession>A0A4U6BMW5</accession>
<dbReference type="STRING" id="211460.YH63_09335"/>
<feature type="chain" id="PRO_5020307078" evidence="6">
    <location>
        <begin position="33"/>
        <end position="247"/>
    </location>
</feature>
<evidence type="ECO:0000256" key="5">
    <source>
        <dbReference type="ARBA" id="ARBA00038306"/>
    </source>
</evidence>
<evidence type="ECO:0000313" key="9">
    <source>
        <dbReference type="Proteomes" id="UP000034832"/>
    </source>
</evidence>
<reference evidence="8" key="1">
    <citation type="submission" date="2019-04" db="EMBL/GenBank/DDBJ databases">
        <title>Whole genome sequencing of cave bacteria.</title>
        <authorList>
            <person name="Gan H.M."/>
            <person name="Barton H."/>
            <person name="Savka M.A."/>
        </authorList>
    </citation>
    <scope>NUCLEOTIDE SEQUENCE [LARGE SCALE GENOMIC DNA]</scope>
    <source>
        <strain evidence="8">LC387</strain>
    </source>
</reference>
<comment type="subcellular location">
    <subcellularLocation>
        <location evidence="1">Cell outer membrane</location>
    </subcellularLocation>
</comment>
<dbReference type="Proteomes" id="UP000034832">
    <property type="component" value="Unassembled WGS sequence"/>
</dbReference>
<evidence type="ECO:0000256" key="4">
    <source>
        <dbReference type="ARBA" id="ARBA00023237"/>
    </source>
</evidence>
<dbReference type="PANTHER" id="PTHR34001">
    <property type="entry name" value="BLL7405 PROTEIN"/>
    <property type="match status" value="1"/>
</dbReference>
<dbReference type="InterPro" id="IPR051692">
    <property type="entry name" value="OMP-like"/>
</dbReference>
<feature type="signal peptide" evidence="6">
    <location>
        <begin position="1"/>
        <end position="32"/>
    </location>
</feature>
<evidence type="ECO:0000259" key="7">
    <source>
        <dbReference type="Pfam" id="PF13505"/>
    </source>
</evidence>
<evidence type="ECO:0000256" key="2">
    <source>
        <dbReference type="ARBA" id="ARBA00022729"/>
    </source>
</evidence>
<dbReference type="AlphaFoldDB" id="A0A4U6BMW5"/>
<protein>
    <submittedName>
        <fullName evidence="8">Porin family protein</fullName>
    </submittedName>
</protein>
<dbReference type="InterPro" id="IPR011250">
    <property type="entry name" value="OMP/PagP_B-barrel"/>
</dbReference>
<keyword evidence="4" id="KW-0998">Cell outer membrane</keyword>
<sequence>MHFADYKIGESNMKKLIIGAAFAAVSSVCAFAADLPTQAYKGAPVVAQVYNWTGLYVGVNGGYGWGTQDPLTLFSNRFDRSSFNVSGGMFGGTVGAQIQQGYVVLGLEGDLDWANIKGNGISNPAIAGIGQGITLNIASNISAVGTARARVGVAMNNTLFYVTGGAAFVKSSVNGTSIAGAPCGTLGVFPNCAASAWHPGIAAGVGMEYGFTPNWSVKGEYLYTQVIGTGASTDKLNTFRGGINYRF</sequence>
<dbReference type="GO" id="GO:0009279">
    <property type="term" value="C:cell outer membrane"/>
    <property type="evidence" value="ECO:0007669"/>
    <property type="project" value="UniProtKB-SubCell"/>
</dbReference>
<feature type="domain" description="Outer membrane protein beta-barrel" evidence="7">
    <location>
        <begin position="22"/>
        <end position="247"/>
    </location>
</feature>
<evidence type="ECO:0000256" key="1">
    <source>
        <dbReference type="ARBA" id="ARBA00004442"/>
    </source>
</evidence>
<dbReference type="OrthoDB" id="9815357at2"/>
<keyword evidence="2 6" id="KW-0732">Signal</keyword>
<keyword evidence="3" id="KW-0472">Membrane</keyword>
<organism evidence="8 9">
    <name type="scientific">Afipia massiliensis</name>
    <dbReference type="NCBI Taxonomy" id="211460"/>
    <lineage>
        <taxon>Bacteria</taxon>
        <taxon>Pseudomonadati</taxon>
        <taxon>Pseudomonadota</taxon>
        <taxon>Alphaproteobacteria</taxon>
        <taxon>Hyphomicrobiales</taxon>
        <taxon>Nitrobacteraceae</taxon>
        <taxon>Afipia</taxon>
    </lineage>
</organism>
<gene>
    <name evidence="8" type="ORF">YH63_009630</name>
</gene>
<proteinExistence type="inferred from homology"/>
<dbReference type="EMBL" id="LBIA02000001">
    <property type="protein sequence ID" value="TKT71652.1"/>
    <property type="molecule type" value="Genomic_DNA"/>
</dbReference>
<name>A0A4U6BMW5_9BRAD</name>